<dbReference type="KEGG" id="ssub:CP968_08975"/>
<feature type="transmembrane region" description="Helical" evidence="2">
    <location>
        <begin position="395"/>
        <end position="415"/>
    </location>
</feature>
<feature type="transmembrane region" description="Helical" evidence="2">
    <location>
        <begin position="312"/>
        <end position="331"/>
    </location>
</feature>
<feature type="compositionally biased region" description="Low complexity" evidence="1">
    <location>
        <begin position="13"/>
        <end position="33"/>
    </location>
</feature>
<feature type="transmembrane region" description="Helical" evidence="2">
    <location>
        <begin position="468"/>
        <end position="488"/>
    </location>
</feature>
<evidence type="ECO:0000313" key="4">
    <source>
        <dbReference type="EMBL" id="QEU78402.1"/>
    </source>
</evidence>
<keyword evidence="2" id="KW-0472">Membrane</keyword>
<feature type="region of interest" description="Disordered" evidence="1">
    <location>
        <begin position="61"/>
        <end position="89"/>
    </location>
</feature>
<keyword evidence="2" id="KW-1133">Transmembrane helix</keyword>
<feature type="transmembrane region" description="Helical" evidence="2">
    <location>
        <begin position="271"/>
        <end position="292"/>
    </location>
</feature>
<keyword evidence="5" id="KW-1185">Reference proteome</keyword>
<name>A0A5P2UGU3_9ACTN</name>
<gene>
    <name evidence="4" type="ORF">CP968_08975</name>
    <name evidence="3" type="ORF">GCM10010371_19310</name>
</gene>
<dbReference type="Proteomes" id="UP000326831">
    <property type="component" value="Chromosome"/>
</dbReference>
<feature type="transmembrane region" description="Helical" evidence="2">
    <location>
        <begin position="156"/>
        <end position="173"/>
    </location>
</feature>
<keyword evidence="2" id="KW-0812">Transmembrane</keyword>
<feature type="transmembrane region" description="Helical" evidence="2">
    <location>
        <begin position="203"/>
        <end position="223"/>
    </location>
</feature>
<dbReference type="InterPro" id="IPR025291">
    <property type="entry name" value="DUF4153"/>
</dbReference>
<evidence type="ECO:0000313" key="3">
    <source>
        <dbReference type="EMBL" id="GGZ60023.1"/>
    </source>
</evidence>
<reference evidence="3" key="1">
    <citation type="journal article" date="2014" name="Int. J. Syst. Evol. Microbiol.">
        <title>Complete genome sequence of Corynebacterium casei LMG S-19264T (=DSM 44701T), isolated from a smear-ripened cheese.</title>
        <authorList>
            <consortium name="US DOE Joint Genome Institute (JGI-PGF)"/>
            <person name="Walter F."/>
            <person name="Albersmeier A."/>
            <person name="Kalinowski J."/>
            <person name="Ruckert C."/>
        </authorList>
    </citation>
    <scope>NUCLEOTIDE SEQUENCE</scope>
    <source>
        <strain evidence="3">JCM 4834</strain>
    </source>
</reference>
<dbReference type="EMBL" id="BMVX01000006">
    <property type="protein sequence ID" value="GGZ60023.1"/>
    <property type="molecule type" value="Genomic_DNA"/>
</dbReference>
<dbReference type="Proteomes" id="UP000634660">
    <property type="component" value="Unassembled WGS sequence"/>
</dbReference>
<feature type="region of interest" description="Disordered" evidence="1">
    <location>
        <begin position="1"/>
        <end position="33"/>
    </location>
</feature>
<evidence type="ECO:0000256" key="1">
    <source>
        <dbReference type="SAM" id="MobiDB-lite"/>
    </source>
</evidence>
<feature type="transmembrane region" description="Helical" evidence="2">
    <location>
        <begin position="180"/>
        <end position="197"/>
    </location>
</feature>
<evidence type="ECO:0000313" key="5">
    <source>
        <dbReference type="Proteomes" id="UP000326831"/>
    </source>
</evidence>
<organism evidence="4 5">
    <name type="scientific">Streptomyces subrutilus</name>
    <dbReference type="NCBI Taxonomy" id="36818"/>
    <lineage>
        <taxon>Bacteria</taxon>
        <taxon>Bacillati</taxon>
        <taxon>Actinomycetota</taxon>
        <taxon>Actinomycetes</taxon>
        <taxon>Kitasatosporales</taxon>
        <taxon>Streptomycetaceae</taxon>
        <taxon>Streptomyces</taxon>
    </lineage>
</organism>
<feature type="transmembrane region" description="Helical" evidence="2">
    <location>
        <begin position="133"/>
        <end position="150"/>
    </location>
</feature>
<dbReference type="EMBL" id="CP023701">
    <property type="protein sequence ID" value="QEU78402.1"/>
    <property type="molecule type" value="Genomic_DNA"/>
</dbReference>
<feature type="compositionally biased region" description="Basic and acidic residues" evidence="1">
    <location>
        <begin position="1"/>
        <end position="12"/>
    </location>
</feature>
<feature type="transmembrane region" description="Helical" evidence="2">
    <location>
        <begin position="427"/>
        <end position="447"/>
    </location>
</feature>
<dbReference type="AlphaFoldDB" id="A0A5P2UGU3"/>
<reference evidence="3" key="3">
    <citation type="submission" date="2020-09" db="EMBL/GenBank/DDBJ databases">
        <authorList>
            <person name="Sun Q."/>
            <person name="Ohkuma M."/>
        </authorList>
    </citation>
    <scope>NUCLEOTIDE SEQUENCE</scope>
    <source>
        <strain evidence="3">JCM 4834</strain>
    </source>
</reference>
<evidence type="ECO:0000256" key="2">
    <source>
        <dbReference type="SAM" id="Phobius"/>
    </source>
</evidence>
<reference evidence="4 5" key="2">
    <citation type="submission" date="2017-09" db="EMBL/GenBank/DDBJ databases">
        <authorList>
            <person name="Lee N."/>
            <person name="Cho B.-K."/>
        </authorList>
    </citation>
    <scope>NUCLEOTIDE SEQUENCE [LARGE SCALE GENOMIC DNA]</scope>
    <source>
        <strain evidence="4 5">ATCC 27467</strain>
    </source>
</reference>
<proteinExistence type="predicted"/>
<dbReference type="RefSeq" id="WP_150517494.1">
    <property type="nucleotide sequence ID" value="NZ_BMVX01000006.1"/>
</dbReference>
<sequence length="612" mass="62084">MAEHSDGVDKTTAKAAGGAADPAGAAGTAGAGATAPAAPAARATAGPGAGDTAAGATAPEVAPATAGPVPGPDTDAGAGPGAPPGSAADAAAWHAAQAYQYRLRAAAAARAEGGAPPAWAVLVRPAEAAPVRTATLVAALVTGLTAALLLGDGLGIGLLLAVAPAAVAAYAAARAARRTARPWTVAWAVGCLALLTVPALRDAAWPAVLAVLAAILLAALALHGSRTWPGIVLSPVGFLEAVVSGTGWAWAGLRSRSGASRERWLPVAKAVVVAAVLLLLFGTLFASADAAFADLLGHLTPDVTAGEGPLRALLFLAGAVLALAAARVAAAPLRWDRITVAPGAARSRVEWALPLVVLDLLFAGFNAVQLAVLFGGYDRILRSTGLGHAEYARQGFWQLLGATLLTLAVIALALRWAPRGGPGDRRLVRAVLGSLCALTLIVVAAALRRMDLYVDAYGLTRLRVSVAAMELWLGLVIVLIMAAGVFGARWLPRALAGSAAAAVLAFGLLSPDGLIAERNVSRYQQDGKIDLAYLQSLSADAVPALDGLPEPRRSCALRGINDELSRGGSIPWYAMSLGEYRARQILRERPVTAPYEVCAGLGTFGGSGRIRY</sequence>
<dbReference type="OrthoDB" id="9767931at2"/>
<dbReference type="Pfam" id="PF13687">
    <property type="entry name" value="DUF4153"/>
    <property type="match status" value="1"/>
</dbReference>
<feature type="compositionally biased region" description="Low complexity" evidence="1">
    <location>
        <begin position="61"/>
        <end position="77"/>
    </location>
</feature>
<feature type="transmembrane region" description="Helical" evidence="2">
    <location>
        <begin position="351"/>
        <end position="374"/>
    </location>
</feature>
<accession>A0A5P2UGU3</accession>
<protein>
    <submittedName>
        <fullName evidence="4">DUF4173 domain-containing protein</fullName>
    </submittedName>
</protein>